<keyword evidence="11" id="KW-1185">Reference proteome</keyword>
<dbReference type="PANTHER" id="PTHR23502:SF132">
    <property type="entry name" value="POLYAMINE TRANSPORTER 2-RELATED"/>
    <property type="match status" value="1"/>
</dbReference>
<dbReference type="RefSeq" id="WP_090558348.1">
    <property type="nucleotide sequence ID" value="NZ_FNRA01000009.1"/>
</dbReference>
<dbReference type="InterPro" id="IPR004812">
    <property type="entry name" value="Efflux_drug-R_Bcr/CmlA"/>
</dbReference>
<feature type="transmembrane region" description="Helical" evidence="8">
    <location>
        <begin position="131"/>
        <end position="152"/>
    </location>
</feature>
<proteinExistence type="inferred from homology"/>
<name>A0A1H4G916_9SPHI</name>
<keyword evidence="5 8" id="KW-0812">Transmembrane</keyword>
<feature type="transmembrane region" description="Helical" evidence="8">
    <location>
        <begin position="250"/>
        <end position="268"/>
    </location>
</feature>
<dbReference type="InterPro" id="IPR005829">
    <property type="entry name" value="Sugar_transporter_CS"/>
</dbReference>
<dbReference type="GO" id="GO:1990961">
    <property type="term" value="P:xenobiotic detoxification by transmembrane export across the plasma membrane"/>
    <property type="evidence" value="ECO:0007669"/>
    <property type="project" value="InterPro"/>
</dbReference>
<keyword evidence="7 8" id="KW-0472">Membrane</keyword>
<feature type="domain" description="Major facilitator superfamily (MFS) profile" evidence="9">
    <location>
        <begin position="7"/>
        <end position="390"/>
    </location>
</feature>
<dbReference type="GO" id="GO:0042910">
    <property type="term" value="F:xenobiotic transmembrane transporter activity"/>
    <property type="evidence" value="ECO:0007669"/>
    <property type="project" value="InterPro"/>
</dbReference>
<evidence type="ECO:0000256" key="3">
    <source>
        <dbReference type="ARBA" id="ARBA00022448"/>
    </source>
</evidence>
<dbReference type="PANTHER" id="PTHR23502">
    <property type="entry name" value="MAJOR FACILITATOR SUPERFAMILY"/>
    <property type="match status" value="1"/>
</dbReference>
<dbReference type="Gene3D" id="1.20.1720.10">
    <property type="entry name" value="Multidrug resistance protein D"/>
    <property type="match status" value="1"/>
</dbReference>
<evidence type="ECO:0000256" key="2">
    <source>
        <dbReference type="ARBA" id="ARBA00006236"/>
    </source>
</evidence>
<evidence type="ECO:0000256" key="8">
    <source>
        <dbReference type="SAM" id="Phobius"/>
    </source>
</evidence>
<comment type="similarity">
    <text evidence="2">Belongs to the major facilitator superfamily. Bcr/CmlA family.</text>
</comment>
<feature type="transmembrane region" description="Helical" evidence="8">
    <location>
        <begin position="37"/>
        <end position="60"/>
    </location>
</feature>
<evidence type="ECO:0000313" key="11">
    <source>
        <dbReference type="Proteomes" id="UP000198850"/>
    </source>
</evidence>
<keyword evidence="6 8" id="KW-1133">Transmembrane helix</keyword>
<dbReference type="STRING" id="425514.SAMN05443550_10982"/>
<sequence>MSKSRHTLLVILTLGILTAIGSISIDMYLPAFPIMAGYFGVPIVRIESTVTLFLFGMAFGQLFIGPLSDVWGRKLPLRAGMITYVICSICCMLTHSFFIFLILRFIQGLAGSACQVISRALVNDIYTGNNAARIFSILQILMGISPILAPMIGGMLADASNWKYLFLIMAVISGTGLLGCLMILPEGKPARVEKRFNFPSVWQAYGYSIKSPAFINYALVRAVSNSAAFSFVTGSPFVLIGIYGLSKPEFGFVFSGTAIGIVCVGILNTKMLKRFELRNIIRLASIIQFISASVIILAIYYNAPLSILLIFIFIFLSMLGFILPNATALYLKETSAVSGAASALVGSMSYLSAFLITSLLSVLHNNTAYPVFLVMWGCVAIALVCLHYRR</sequence>
<feature type="transmembrane region" description="Helical" evidence="8">
    <location>
        <begin position="81"/>
        <end position="103"/>
    </location>
</feature>
<protein>
    <submittedName>
        <fullName evidence="10">MFS transporter, DHA1 family, bicyclomycin/chloramphenicol resistance protein</fullName>
    </submittedName>
</protein>
<evidence type="ECO:0000256" key="5">
    <source>
        <dbReference type="ARBA" id="ARBA00022692"/>
    </source>
</evidence>
<dbReference type="PROSITE" id="PS50850">
    <property type="entry name" value="MFS"/>
    <property type="match status" value="1"/>
</dbReference>
<dbReference type="PROSITE" id="PS00216">
    <property type="entry name" value="SUGAR_TRANSPORT_1"/>
    <property type="match status" value="1"/>
</dbReference>
<dbReference type="FunFam" id="1.20.1720.10:FF:000005">
    <property type="entry name" value="Bcr/CflA family efflux transporter"/>
    <property type="match status" value="1"/>
</dbReference>
<evidence type="ECO:0000256" key="7">
    <source>
        <dbReference type="ARBA" id="ARBA00023136"/>
    </source>
</evidence>
<dbReference type="InterPro" id="IPR020846">
    <property type="entry name" value="MFS_dom"/>
</dbReference>
<dbReference type="NCBIfam" id="TIGR00710">
    <property type="entry name" value="efflux_Bcr_CflA"/>
    <property type="match status" value="1"/>
</dbReference>
<evidence type="ECO:0000256" key="4">
    <source>
        <dbReference type="ARBA" id="ARBA00022475"/>
    </source>
</evidence>
<evidence type="ECO:0000259" key="9">
    <source>
        <dbReference type="PROSITE" id="PS50850"/>
    </source>
</evidence>
<dbReference type="SUPFAM" id="SSF103473">
    <property type="entry name" value="MFS general substrate transporter"/>
    <property type="match status" value="1"/>
</dbReference>
<feature type="transmembrane region" description="Helical" evidence="8">
    <location>
        <begin position="343"/>
        <end position="363"/>
    </location>
</feature>
<reference evidence="10 11" key="1">
    <citation type="submission" date="2016-10" db="EMBL/GenBank/DDBJ databases">
        <authorList>
            <person name="de Groot N.N."/>
        </authorList>
    </citation>
    <scope>NUCLEOTIDE SEQUENCE [LARGE SCALE GENOMIC DNA]</scope>
    <source>
        <strain evidence="10 11">DSM 19033</strain>
    </source>
</reference>
<dbReference type="EMBL" id="FNRA01000009">
    <property type="protein sequence ID" value="SEB05368.1"/>
    <property type="molecule type" value="Genomic_DNA"/>
</dbReference>
<comment type="subcellular location">
    <subcellularLocation>
        <location evidence="1">Cell membrane</location>
        <topology evidence="1">Multi-pass membrane protein</topology>
    </subcellularLocation>
</comment>
<dbReference type="InterPro" id="IPR011701">
    <property type="entry name" value="MFS"/>
</dbReference>
<feature type="transmembrane region" description="Helical" evidence="8">
    <location>
        <begin position="280"/>
        <end position="301"/>
    </location>
</feature>
<feature type="transmembrane region" description="Helical" evidence="8">
    <location>
        <begin position="204"/>
        <end position="220"/>
    </location>
</feature>
<organism evidence="10 11">
    <name type="scientific">Pedobacter hartonius</name>
    <dbReference type="NCBI Taxonomy" id="425514"/>
    <lineage>
        <taxon>Bacteria</taxon>
        <taxon>Pseudomonadati</taxon>
        <taxon>Bacteroidota</taxon>
        <taxon>Sphingobacteriia</taxon>
        <taxon>Sphingobacteriales</taxon>
        <taxon>Sphingobacteriaceae</taxon>
        <taxon>Pedobacter</taxon>
    </lineage>
</organism>
<keyword evidence="3" id="KW-0813">Transport</keyword>
<dbReference type="AlphaFoldDB" id="A0A1H4G916"/>
<dbReference type="GO" id="GO:0005886">
    <property type="term" value="C:plasma membrane"/>
    <property type="evidence" value="ECO:0007669"/>
    <property type="project" value="UniProtKB-SubCell"/>
</dbReference>
<dbReference type="Pfam" id="PF07690">
    <property type="entry name" value="MFS_1"/>
    <property type="match status" value="1"/>
</dbReference>
<feature type="transmembrane region" description="Helical" evidence="8">
    <location>
        <begin position="369"/>
        <end position="388"/>
    </location>
</feature>
<feature type="transmembrane region" description="Helical" evidence="8">
    <location>
        <begin position="307"/>
        <end position="331"/>
    </location>
</feature>
<keyword evidence="4" id="KW-1003">Cell membrane</keyword>
<feature type="transmembrane region" description="Helical" evidence="8">
    <location>
        <begin position="227"/>
        <end position="244"/>
    </location>
</feature>
<evidence type="ECO:0000256" key="6">
    <source>
        <dbReference type="ARBA" id="ARBA00022989"/>
    </source>
</evidence>
<feature type="transmembrane region" description="Helical" evidence="8">
    <location>
        <begin position="164"/>
        <end position="184"/>
    </location>
</feature>
<evidence type="ECO:0000313" key="10">
    <source>
        <dbReference type="EMBL" id="SEB05368.1"/>
    </source>
</evidence>
<dbReference type="OrthoDB" id="9800416at2"/>
<evidence type="ECO:0000256" key="1">
    <source>
        <dbReference type="ARBA" id="ARBA00004651"/>
    </source>
</evidence>
<dbReference type="Proteomes" id="UP000198850">
    <property type="component" value="Unassembled WGS sequence"/>
</dbReference>
<accession>A0A1H4G916</accession>
<gene>
    <name evidence="10" type="ORF">SAMN05443550_10982</name>
</gene>
<dbReference type="InterPro" id="IPR036259">
    <property type="entry name" value="MFS_trans_sf"/>
</dbReference>
<dbReference type="CDD" id="cd17320">
    <property type="entry name" value="MFS_MdfA_MDR_like"/>
    <property type="match status" value="1"/>
</dbReference>